<feature type="domain" description="Histidine kinase/HSP90-like ATPase" evidence="1">
    <location>
        <begin position="23"/>
        <end position="124"/>
    </location>
</feature>
<evidence type="ECO:0000313" key="3">
    <source>
        <dbReference type="Proteomes" id="UP001319121"/>
    </source>
</evidence>
<dbReference type="InterPro" id="IPR003594">
    <property type="entry name" value="HATPase_dom"/>
</dbReference>
<dbReference type="KEGG" id="fku:FGKAn22_08740"/>
<dbReference type="Pfam" id="PF13581">
    <property type="entry name" value="HATPase_c_2"/>
    <property type="match status" value="1"/>
</dbReference>
<dbReference type="AlphaFoldDB" id="A0AAN1SYU8"/>
<name>A0AAN1SYU8_9PROT</name>
<evidence type="ECO:0000313" key="2">
    <source>
        <dbReference type="EMBL" id="BBI99181.1"/>
    </source>
</evidence>
<gene>
    <name evidence="2" type="ORF">FGKAn22_08740</name>
</gene>
<dbReference type="Gene3D" id="3.60.40.10">
    <property type="entry name" value="PPM-type phosphatase domain"/>
    <property type="match status" value="1"/>
</dbReference>
<evidence type="ECO:0000259" key="1">
    <source>
        <dbReference type="Pfam" id="PF13581"/>
    </source>
</evidence>
<dbReference type="SUPFAM" id="SSF81606">
    <property type="entry name" value="PP2C-like"/>
    <property type="match status" value="1"/>
</dbReference>
<organism evidence="2 3">
    <name type="scientific">Ferrigenium kumadai</name>
    <dbReference type="NCBI Taxonomy" id="1682490"/>
    <lineage>
        <taxon>Bacteria</taxon>
        <taxon>Pseudomonadati</taxon>
        <taxon>Pseudomonadota</taxon>
        <taxon>Betaproteobacteria</taxon>
        <taxon>Nitrosomonadales</taxon>
        <taxon>Gallionellaceae</taxon>
        <taxon>Ferrigenium</taxon>
    </lineage>
</organism>
<proteinExistence type="predicted"/>
<dbReference type="EMBL" id="AP019536">
    <property type="protein sequence ID" value="BBI99181.1"/>
    <property type="molecule type" value="Genomic_DNA"/>
</dbReference>
<sequence length="347" mass="37735">MTRIIDSALDCKLLHSGPTQDESTLVLLRSKIFAIAKRLGISDLRREDILLVAAELATNNIKHANGRGMIQVWQQPGPVLDILSLDYGPGIADIAQAEQDGFSTANTFGKGLGAIRRLSDESYFYSQHNGSGPVTKWSGTVFLARFHLAADKSGVLGNDIGMFSRSLSDTRHNGDRIYLQKKDGRLRWLHLDGLGHGAEAQSATANLASHVDHPEGLEAILAGVDRQLVPTRGAVAAVCEIDTARRDLQLLGVGDMHARIFEKDEMQYVSFAPGILGREHRATSPFRATLGQRSVVVTASDGIRRNWDTGNFVGLFNQHPQLIAYTLGNIMGRVSDDQSICVSVVGK</sequence>
<dbReference type="PANTHER" id="PTHR35801:SF1">
    <property type="entry name" value="PHOSPHOSERINE PHOSPHATASE RSBX"/>
    <property type="match status" value="1"/>
</dbReference>
<dbReference type="PANTHER" id="PTHR35801">
    <property type="entry name" value="PHOSPHOSERINE PHOSPHATASE RSBX"/>
    <property type="match status" value="1"/>
</dbReference>
<dbReference type="InterPro" id="IPR039248">
    <property type="entry name" value="Ptase_RsbX"/>
</dbReference>
<accession>A0AAN1SYU8</accession>
<protein>
    <submittedName>
        <fullName evidence="2">Transcriptional regulator</fullName>
    </submittedName>
</protein>
<reference evidence="2 3" key="1">
    <citation type="submission" date="2019-03" db="EMBL/GenBank/DDBJ databases">
        <title>Complete genome sequence of Ferrigenium kumadai strain An22, a microaerophilic iron-oxidizing bacterium isolated from a paddy field soil.</title>
        <authorList>
            <person name="Watanabe T."/>
            <person name="Asakawa S."/>
        </authorList>
    </citation>
    <scope>NUCLEOTIDE SEQUENCE [LARGE SCALE GENOMIC DNA]</scope>
    <source>
        <strain evidence="2 3">An22</strain>
    </source>
</reference>
<dbReference type="InterPro" id="IPR036890">
    <property type="entry name" value="HATPase_C_sf"/>
</dbReference>
<dbReference type="Proteomes" id="UP001319121">
    <property type="component" value="Chromosome"/>
</dbReference>
<dbReference type="Gene3D" id="3.30.565.10">
    <property type="entry name" value="Histidine kinase-like ATPase, C-terminal domain"/>
    <property type="match status" value="1"/>
</dbReference>
<dbReference type="SUPFAM" id="SSF55874">
    <property type="entry name" value="ATPase domain of HSP90 chaperone/DNA topoisomerase II/histidine kinase"/>
    <property type="match status" value="1"/>
</dbReference>
<keyword evidence="3" id="KW-1185">Reference proteome</keyword>
<dbReference type="InterPro" id="IPR036457">
    <property type="entry name" value="PPM-type-like_dom_sf"/>
</dbReference>